<keyword evidence="2" id="KW-1133">Transmembrane helix</keyword>
<evidence type="ECO:0000259" key="3">
    <source>
        <dbReference type="Pfam" id="PF02517"/>
    </source>
</evidence>
<feature type="transmembrane region" description="Helical" evidence="2">
    <location>
        <begin position="103"/>
        <end position="123"/>
    </location>
</feature>
<dbReference type="Proteomes" id="UP000177273">
    <property type="component" value="Unassembled WGS sequence"/>
</dbReference>
<organism evidence="4 5">
    <name type="scientific">Floricoccus penangensis</name>
    <dbReference type="NCBI Taxonomy" id="1859475"/>
    <lineage>
        <taxon>Bacteria</taxon>
        <taxon>Bacillati</taxon>
        <taxon>Bacillota</taxon>
        <taxon>Bacilli</taxon>
        <taxon>Lactobacillales</taxon>
        <taxon>Streptococcaceae</taxon>
        <taxon>Floricoccus</taxon>
    </lineage>
</organism>
<dbReference type="GO" id="GO:0080120">
    <property type="term" value="P:CAAX-box protein maturation"/>
    <property type="evidence" value="ECO:0007669"/>
    <property type="project" value="UniProtKB-ARBA"/>
</dbReference>
<dbReference type="InterPro" id="IPR003675">
    <property type="entry name" value="Rce1/LyrA-like_dom"/>
</dbReference>
<feature type="transmembrane region" description="Helical" evidence="2">
    <location>
        <begin position="272"/>
        <end position="294"/>
    </location>
</feature>
<dbReference type="RefSeq" id="WP_070788037.1">
    <property type="nucleotide sequence ID" value="NZ_MKIQ01000027.1"/>
</dbReference>
<feature type="domain" description="CAAX prenyl protease 2/Lysostaphin resistance protein A-like" evidence="3">
    <location>
        <begin position="141"/>
        <end position="238"/>
    </location>
</feature>
<dbReference type="PANTHER" id="PTHR39430:SF1">
    <property type="entry name" value="PROTEASE"/>
    <property type="match status" value="1"/>
</dbReference>
<dbReference type="Pfam" id="PF02517">
    <property type="entry name" value="Rce1-like"/>
    <property type="match status" value="1"/>
</dbReference>
<dbReference type="GO" id="GO:0004175">
    <property type="term" value="F:endopeptidase activity"/>
    <property type="evidence" value="ECO:0007669"/>
    <property type="project" value="UniProtKB-ARBA"/>
</dbReference>
<comment type="similarity">
    <text evidence="1">Belongs to the UPF0177 family.</text>
</comment>
<proteinExistence type="inferred from homology"/>
<feature type="transmembrane region" description="Helical" evidence="2">
    <location>
        <begin position="138"/>
        <end position="156"/>
    </location>
</feature>
<evidence type="ECO:0000256" key="2">
    <source>
        <dbReference type="SAM" id="Phobius"/>
    </source>
</evidence>
<keyword evidence="5" id="KW-1185">Reference proteome</keyword>
<evidence type="ECO:0000313" key="5">
    <source>
        <dbReference type="Proteomes" id="UP000177273"/>
    </source>
</evidence>
<accession>A0A9Q5JGF3</accession>
<dbReference type="AlphaFoldDB" id="A0A9Q5JGF3"/>
<feature type="transmembrane region" description="Helical" evidence="2">
    <location>
        <begin position="62"/>
        <end position="83"/>
    </location>
</feature>
<gene>
    <name evidence="4" type="ORF">BG262_03700</name>
</gene>
<dbReference type="OrthoDB" id="8607342at2"/>
<protein>
    <recommendedName>
        <fullName evidence="3">CAAX prenyl protease 2/Lysostaphin resistance protein A-like domain-containing protein</fullName>
    </recommendedName>
</protein>
<feature type="transmembrane region" description="Helical" evidence="2">
    <location>
        <begin position="177"/>
        <end position="194"/>
    </location>
</feature>
<name>A0A9Q5JGF3_9LACT</name>
<evidence type="ECO:0000256" key="1">
    <source>
        <dbReference type="ARBA" id="ARBA00009067"/>
    </source>
</evidence>
<dbReference type="EMBL" id="MKIQ01000027">
    <property type="protein sequence ID" value="OFI46904.1"/>
    <property type="molecule type" value="Genomic_DNA"/>
</dbReference>
<feature type="transmembrane region" description="Helical" evidence="2">
    <location>
        <begin position="21"/>
        <end position="42"/>
    </location>
</feature>
<keyword evidence="2" id="KW-0812">Transmembrane</keyword>
<evidence type="ECO:0000313" key="4">
    <source>
        <dbReference type="EMBL" id="OFI46904.1"/>
    </source>
</evidence>
<comment type="caution">
    <text evidence="4">The sequence shown here is derived from an EMBL/GenBank/DDBJ whole genome shotgun (WGS) entry which is preliminary data.</text>
</comment>
<reference evidence="5" key="1">
    <citation type="submission" date="2016-09" db="EMBL/GenBank/DDBJ databases">
        <title>Draft genome sequence of a novel species of the family Streptococcaceae isolated from flowers.</title>
        <authorList>
            <person name="Chuah L.-O."/>
            <person name="Yap K.-P."/>
            <person name="Thong K.L."/>
            <person name="Liong M.T."/>
            <person name="Ahmad R."/>
            <person name="Rusul G."/>
        </authorList>
    </citation>
    <scope>NUCLEOTIDE SEQUENCE [LARGE SCALE GENOMIC DNA]</scope>
    <source>
        <strain evidence="5">HibF3</strain>
    </source>
</reference>
<feature type="transmembrane region" description="Helical" evidence="2">
    <location>
        <begin position="225"/>
        <end position="245"/>
    </location>
</feature>
<keyword evidence="2" id="KW-0472">Membrane</keyword>
<dbReference type="PANTHER" id="PTHR39430">
    <property type="entry name" value="MEMBRANE-ASSOCIATED PROTEASE-RELATED"/>
    <property type="match status" value="1"/>
</dbReference>
<sequence>MSRNKSKNINLKKVTLAVIDCLIPIVVMIFSQVLSIIAPPKILSILAGVSSDNISDIKNFSYYYIVLQALIYMIVFILLMKLFLKAYYKENIFKQILKGRINIIWIMIPVVYISIIDFIYFIFVNGEFIFSKVDNESFFVTLIYLVLFTSLAAPIIEELIFRGVIAERVKEKYGKNIALIISSILFALCHNMNARFNDSTSIIMFISITLIGVLLFIIKDRFDSLYASIIFHSIYNLLSEIVPIASKANYNKYWPVSYQVNSDNILLTGGEYGTTASIITICVTIIIIFLVIYLSKNKKYE</sequence>
<feature type="transmembrane region" description="Helical" evidence="2">
    <location>
        <begin position="200"/>
        <end position="218"/>
    </location>
</feature>